<keyword evidence="1" id="KW-0732">Signal</keyword>
<organism evidence="2 3">
    <name type="scientific">Massilia aurea</name>
    <dbReference type="NCBI Taxonomy" id="373040"/>
    <lineage>
        <taxon>Bacteria</taxon>
        <taxon>Pseudomonadati</taxon>
        <taxon>Pseudomonadota</taxon>
        <taxon>Betaproteobacteria</taxon>
        <taxon>Burkholderiales</taxon>
        <taxon>Oxalobacteraceae</taxon>
        <taxon>Telluria group</taxon>
        <taxon>Massilia</taxon>
    </lineage>
</organism>
<protein>
    <recommendedName>
        <fullName evidence="4">DUF5666 domain-containing protein</fullName>
    </recommendedName>
</protein>
<sequence length="199" mass="20096">MLAAATLAAGAVSPALAAGNAQDKVNVRGKIIGLSANTLQVKSREGETVTVTLSEGYKVAGVARATMADIKPGSFVGIASLPKAEGGDGALEVLVFPPAMKGTGEGSYAWDLKPKSNMTNATVANAVQGVDGHTVTVTYHGKEKKIAIPDGTPIVTLGPATGADLKPDAVVFIPAQKDAKGKLVTQQIVVGNNGIVPPM</sequence>
<dbReference type="EMBL" id="JSAB01000163">
    <property type="protein sequence ID" value="RNF29826.1"/>
    <property type="molecule type" value="Genomic_DNA"/>
</dbReference>
<evidence type="ECO:0008006" key="4">
    <source>
        <dbReference type="Google" id="ProtNLM"/>
    </source>
</evidence>
<gene>
    <name evidence="2" type="ORF">NM04_15845</name>
</gene>
<comment type="caution">
    <text evidence="2">The sequence shown here is derived from an EMBL/GenBank/DDBJ whole genome shotgun (WGS) entry which is preliminary data.</text>
</comment>
<dbReference type="AlphaFoldDB" id="A0A422QIN3"/>
<evidence type="ECO:0000313" key="3">
    <source>
        <dbReference type="Proteomes" id="UP000283254"/>
    </source>
</evidence>
<reference evidence="2" key="1">
    <citation type="submission" date="2014-10" db="EMBL/GenBank/DDBJ databases">
        <title>Massilia sp. genome.</title>
        <authorList>
            <person name="Xu B."/>
            <person name="Dai L."/>
            <person name="Huang Z."/>
        </authorList>
    </citation>
    <scope>NUCLEOTIDE SEQUENCE [LARGE SCALE GENOMIC DNA]</scope>
    <source>
        <strain evidence="2">CFS-1</strain>
    </source>
</reference>
<keyword evidence="3" id="KW-1185">Reference proteome</keyword>
<name>A0A422QIN3_9BURK</name>
<feature type="chain" id="PRO_5019440636" description="DUF5666 domain-containing protein" evidence="1">
    <location>
        <begin position="18"/>
        <end position="199"/>
    </location>
</feature>
<evidence type="ECO:0000256" key="1">
    <source>
        <dbReference type="SAM" id="SignalP"/>
    </source>
</evidence>
<evidence type="ECO:0000313" key="2">
    <source>
        <dbReference type="EMBL" id="RNF29826.1"/>
    </source>
</evidence>
<dbReference type="Proteomes" id="UP000283254">
    <property type="component" value="Unassembled WGS sequence"/>
</dbReference>
<accession>A0A422QIN3</accession>
<feature type="signal peptide" evidence="1">
    <location>
        <begin position="1"/>
        <end position="17"/>
    </location>
</feature>
<proteinExistence type="predicted"/>